<dbReference type="PANTHER" id="PTHR43842">
    <property type="entry name" value="PROPIONYL-COA CARBOXYLASE BETA CHAIN"/>
    <property type="match status" value="1"/>
</dbReference>
<proteinExistence type="predicted"/>
<evidence type="ECO:0000259" key="1">
    <source>
        <dbReference type="PROSITE" id="PS50980"/>
    </source>
</evidence>
<dbReference type="GO" id="GO:0009317">
    <property type="term" value="C:acetyl-CoA carboxylase complex"/>
    <property type="evidence" value="ECO:0007669"/>
    <property type="project" value="InterPro"/>
</dbReference>
<comment type="caution">
    <text evidence="3">The sequence shown here is derived from an EMBL/GenBank/DDBJ whole genome shotgun (WGS) entry which is preliminary data.</text>
</comment>
<dbReference type="Gene3D" id="3.90.226.10">
    <property type="entry name" value="2-enoyl-CoA Hydratase, Chain A, domain 1"/>
    <property type="match status" value="2"/>
</dbReference>
<gene>
    <name evidence="3" type="ORF">CJ255_21515</name>
</gene>
<dbReference type="PRINTS" id="PR01070">
    <property type="entry name" value="ACCCTRFRASEB"/>
</dbReference>
<dbReference type="AlphaFoldDB" id="A0A2A6RDN3"/>
<dbReference type="GO" id="GO:0016740">
    <property type="term" value="F:transferase activity"/>
    <property type="evidence" value="ECO:0007669"/>
    <property type="project" value="UniProtKB-KW"/>
</dbReference>
<dbReference type="GO" id="GO:0003989">
    <property type="term" value="F:acetyl-CoA carboxylase activity"/>
    <property type="evidence" value="ECO:0007669"/>
    <property type="project" value="InterPro"/>
</dbReference>
<dbReference type="InterPro" id="IPR011762">
    <property type="entry name" value="COA_CT_N"/>
</dbReference>
<dbReference type="PANTHER" id="PTHR43842:SF2">
    <property type="entry name" value="PROPIONYL-COA CARBOXYLASE BETA CHAIN, MITOCHONDRIAL"/>
    <property type="match status" value="1"/>
</dbReference>
<dbReference type="SUPFAM" id="SSF52096">
    <property type="entry name" value="ClpP/crotonase"/>
    <property type="match status" value="2"/>
</dbReference>
<keyword evidence="3" id="KW-0808">Transferase</keyword>
<dbReference type="InterPro" id="IPR029045">
    <property type="entry name" value="ClpP/crotonase-like_dom_sf"/>
</dbReference>
<dbReference type="GO" id="GO:0004658">
    <property type="term" value="F:propionyl-CoA carboxylase activity"/>
    <property type="evidence" value="ECO:0007669"/>
    <property type="project" value="TreeGrafter"/>
</dbReference>
<dbReference type="InterPro" id="IPR000438">
    <property type="entry name" value="Acetyl_CoA_COase_Trfase_b_su"/>
</dbReference>
<name>A0A2A6RDN3_9CHLR</name>
<reference evidence="4" key="1">
    <citation type="submission" date="2017-08" db="EMBL/GenBank/DDBJ databases">
        <authorList>
            <person name="Grouzdev D.S."/>
            <person name="Gaisin V.A."/>
            <person name="Rysina M.S."/>
            <person name="Gorlenko V.M."/>
        </authorList>
    </citation>
    <scope>NUCLEOTIDE SEQUENCE [LARGE SCALE GENOMIC DNA]</scope>
    <source>
        <strain evidence="4">Kir15-3F</strain>
    </source>
</reference>
<keyword evidence="4" id="KW-1185">Reference proteome</keyword>
<dbReference type="PROSITE" id="PS50989">
    <property type="entry name" value="COA_CT_CTER"/>
    <property type="match status" value="1"/>
</dbReference>
<evidence type="ECO:0000313" key="3">
    <source>
        <dbReference type="EMBL" id="PDV99454.1"/>
    </source>
</evidence>
<dbReference type="GO" id="GO:0006633">
    <property type="term" value="P:fatty acid biosynthetic process"/>
    <property type="evidence" value="ECO:0007669"/>
    <property type="project" value="InterPro"/>
</dbReference>
<evidence type="ECO:0000259" key="2">
    <source>
        <dbReference type="PROSITE" id="PS50989"/>
    </source>
</evidence>
<dbReference type="Proteomes" id="UP000220527">
    <property type="component" value="Unassembled WGS sequence"/>
</dbReference>
<evidence type="ECO:0000313" key="4">
    <source>
        <dbReference type="Proteomes" id="UP000220527"/>
    </source>
</evidence>
<dbReference type="Pfam" id="PF01039">
    <property type="entry name" value="Carboxyl_trans"/>
    <property type="match status" value="1"/>
</dbReference>
<dbReference type="EMBL" id="NQWI01000225">
    <property type="protein sequence ID" value="PDV99454.1"/>
    <property type="molecule type" value="Genomic_DNA"/>
</dbReference>
<sequence>MSMEDFVRKLRERKAIAAGSAKDRETQHKKGRLTARERINILFDPDSFNEIDTLVMPRYESYMGGKGSRYGDGVVSGFGLVNGRQVFAAAQDASVMGGSLGEMHANKIIKAMRMALSYGCPFVALNDSGGARIQEGVDSLGGYARIFDANCEASGVIPQLSVILGPCAGGAVYSPGLTDFIFMTENSYMFITGPEVVRSVMQENVSQEELGGGRIHATESGVAHFLSLDDRECLLKVRDLLGYLPSNNMSDPPYVPPRDDPERRCPELEEIVPVDPGKPYDVRQVIASIVDDGRFLEVHELWAQNMVVGFARLDGYVVGMVANQPMHLAGTIDIKASIKATHFIRICDTYNIPIITFQDVPGFLPGTNQEYGGIIREGARLIYAYSEATVPKLMLILRKSYGGAYCVMSSKGLRGDLLYAWPNAELAVMGAAGAVNILFRNEVKAAADPKARSQELVDEYQEKFNNPYVAAARGLIDDVIEPRDSRRILVRSLHVTLSKRERHVPKKHGISPM</sequence>
<organism evidence="3 4">
    <name type="scientific">Candidatus Viridilinea mediisalina</name>
    <dbReference type="NCBI Taxonomy" id="2024553"/>
    <lineage>
        <taxon>Bacteria</taxon>
        <taxon>Bacillati</taxon>
        <taxon>Chloroflexota</taxon>
        <taxon>Chloroflexia</taxon>
        <taxon>Chloroflexales</taxon>
        <taxon>Chloroflexineae</taxon>
        <taxon>Oscillochloridaceae</taxon>
        <taxon>Candidatus Viridilinea</taxon>
    </lineage>
</organism>
<protein>
    <submittedName>
        <fullName evidence="3">Methylmalonyl-CoA carboxyltransferase</fullName>
    </submittedName>
</protein>
<feature type="domain" description="CoA carboxyltransferase C-terminal" evidence="2">
    <location>
        <begin position="260"/>
        <end position="503"/>
    </location>
</feature>
<dbReference type="InterPro" id="IPR034733">
    <property type="entry name" value="AcCoA_carboxyl_beta"/>
</dbReference>
<dbReference type="OrthoDB" id="9803706at2"/>
<feature type="domain" description="CoA carboxyltransferase N-terminal" evidence="1">
    <location>
        <begin position="1"/>
        <end position="256"/>
    </location>
</feature>
<dbReference type="InterPro" id="IPR011763">
    <property type="entry name" value="COA_CT_C"/>
</dbReference>
<accession>A0A2A6RDN3</accession>
<dbReference type="PROSITE" id="PS50980">
    <property type="entry name" value="COA_CT_NTER"/>
    <property type="match status" value="1"/>
</dbReference>
<dbReference type="InterPro" id="IPR051047">
    <property type="entry name" value="AccD/PCCB"/>
</dbReference>